<sequence>MPIPTFAWEKIPPASEPLVTSYEDDHRILLTFHNLTTEASGLYRCTASNMLGSVSCALELRVHVAPHSSTSLVVGVTLMLIMGLVLLTLFALVLWLHHRSRIKWEEDDSYNEIRLENPSLGRLIVNKSPPGDFSTSSPTTQPLWIFTSSTPNTTYAHRESRHQPRIASQATLPGGLREPTLAHQGRQRSSSLSEQLGSSSGSEDEKKPFPNPSQKPTGFLV</sequence>
<comment type="caution">
    <text evidence="1">The sequence shown here is derived from an EMBL/GenBank/DDBJ whole genome shotgun (WGS) entry which is preliminary data.</text>
</comment>
<protein>
    <submittedName>
        <fullName evidence="1">Uncharacterized protein</fullName>
    </submittedName>
</protein>
<evidence type="ECO:0000313" key="2">
    <source>
        <dbReference type="Proteomes" id="UP000827872"/>
    </source>
</evidence>
<proteinExistence type="predicted"/>
<evidence type="ECO:0000313" key="1">
    <source>
        <dbReference type="EMBL" id="KAH8015852.1"/>
    </source>
</evidence>
<keyword evidence="2" id="KW-1185">Reference proteome</keyword>
<dbReference type="Proteomes" id="UP000827872">
    <property type="component" value="Linkage Group LG01"/>
</dbReference>
<name>A0ACB8G8U0_9SAUR</name>
<dbReference type="EMBL" id="CM037614">
    <property type="protein sequence ID" value="KAH8015852.1"/>
    <property type="molecule type" value="Genomic_DNA"/>
</dbReference>
<gene>
    <name evidence="1" type="ORF">K3G42_009426</name>
</gene>
<accession>A0ACB8G8U0</accession>
<organism evidence="1 2">
    <name type="scientific">Sphaerodactylus townsendi</name>
    <dbReference type="NCBI Taxonomy" id="933632"/>
    <lineage>
        <taxon>Eukaryota</taxon>
        <taxon>Metazoa</taxon>
        <taxon>Chordata</taxon>
        <taxon>Craniata</taxon>
        <taxon>Vertebrata</taxon>
        <taxon>Euteleostomi</taxon>
        <taxon>Lepidosauria</taxon>
        <taxon>Squamata</taxon>
        <taxon>Bifurcata</taxon>
        <taxon>Gekkota</taxon>
        <taxon>Sphaerodactylidae</taxon>
        <taxon>Sphaerodactylus</taxon>
    </lineage>
</organism>
<reference evidence="1" key="1">
    <citation type="submission" date="2021-08" db="EMBL/GenBank/DDBJ databases">
        <title>The first chromosome-level gecko genome reveals the dynamic sex chromosomes of Neotropical dwarf geckos (Sphaerodactylidae: Sphaerodactylus).</title>
        <authorList>
            <person name="Pinto B.J."/>
            <person name="Keating S.E."/>
            <person name="Gamble T."/>
        </authorList>
    </citation>
    <scope>NUCLEOTIDE SEQUENCE</scope>
    <source>
        <strain evidence="1">TG3544</strain>
    </source>
</reference>